<dbReference type="Proteomes" id="UP000313948">
    <property type="component" value="Chromosome"/>
</dbReference>
<keyword evidence="2" id="KW-0540">Nuclease</keyword>
<dbReference type="InterPro" id="IPR005135">
    <property type="entry name" value="Endo/exonuclease/phosphatase"/>
</dbReference>
<evidence type="ECO:0000313" key="3">
    <source>
        <dbReference type="Proteomes" id="UP000313948"/>
    </source>
</evidence>
<dbReference type="PANTHER" id="PTHR14859">
    <property type="entry name" value="CALCOFLUOR WHITE HYPERSENSITIVE PROTEIN PRECURSOR"/>
    <property type="match status" value="1"/>
</dbReference>
<dbReference type="Gene3D" id="3.60.10.10">
    <property type="entry name" value="Endonuclease/exonuclease/phosphatase"/>
    <property type="match status" value="1"/>
</dbReference>
<organism evidence="2 3">
    <name type="scientific">Georgenia wutianyii</name>
    <dbReference type="NCBI Taxonomy" id="2585135"/>
    <lineage>
        <taxon>Bacteria</taxon>
        <taxon>Bacillati</taxon>
        <taxon>Actinomycetota</taxon>
        <taxon>Actinomycetes</taxon>
        <taxon>Micrococcales</taxon>
        <taxon>Bogoriellaceae</taxon>
        <taxon>Georgenia</taxon>
    </lineage>
</organism>
<dbReference type="PANTHER" id="PTHR14859:SF15">
    <property type="entry name" value="ENDONUCLEASE_EXONUCLEASE_PHOSPHATASE DOMAIN-CONTAINING PROTEIN"/>
    <property type="match status" value="1"/>
</dbReference>
<proteinExistence type="predicted"/>
<dbReference type="InterPro" id="IPR036691">
    <property type="entry name" value="Endo/exonu/phosph_ase_sf"/>
</dbReference>
<evidence type="ECO:0000313" key="2">
    <source>
        <dbReference type="EMBL" id="QDB78948.1"/>
    </source>
</evidence>
<gene>
    <name evidence="2" type="ORF">FE251_05820</name>
</gene>
<evidence type="ECO:0000259" key="1">
    <source>
        <dbReference type="Pfam" id="PF03372"/>
    </source>
</evidence>
<protein>
    <submittedName>
        <fullName evidence="2">Endonuclease</fullName>
    </submittedName>
</protein>
<dbReference type="RefSeq" id="WP_139071661.1">
    <property type="nucleotide sequence ID" value="NZ_CP040899.1"/>
</dbReference>
<dbReference type="InterPro" id="IPR051916">
    <property type="entry name" value="GPI-anchor_lipid_remodeler"/>
</dbReference>
<sequence length="261" mass="27600">MRLATFNILHGRSLVDDAVDLDRYARAVTTLDADVLALQEVDRDQPRSHGADLTAIAAEAMGAVEHRFAATLAGLPTAWSAATGDLQPGTASYGVALLSRWPVSSWSVVPLEARQGPVPIVFPGKEEPTLVHDEPRVALVAVVETPHGPLTAVSTHLTFIPDWTTIQLERVVAALAELPRPAVLMGDLNMAGSRPSVATGWRSLAGALTFPVTHPDRQIDHILAEGPLRAVGRARAIATGISDHRALLVDVEPGWGTDGGG</sequence>
<keyword evidence="3" id="KW-1185">Reference proteome</keyword>
<dbReference type="EMBL" id="CP040899">
    <property type="protein sequence ID" value="QDB78948.1"/>
    <property type="molecule type" value="Genomic_DNA"/>
</dbReference>
<reference evidence="2 3" key="1">
    <citation type="submission" date="2019-05" db="EMBL/GenBank/DDBJ databases">
        <title>Georgenia *** sp. nov., and Georgenia *** sp. nov., isolated from the intestinal contents of plateau pika (Ochotona curzoniae) in the Qinghai-Tibet plateau of China.</title>
        <authorList>
            <person name="Tian Z."/>
        </authorList>
    </citation>
    <scope>NUCLEOTIDE SEQUENCE [LARGE SCALE GENOMIC DNA]</scope>
    <source>
        <strain evidence="2 3">Z294</strain>
    </source>
</reference>
<name>A0ABX5VL93_9MICO</name>
<dbReference type="SUPFAM" id="SSF56219">
    <property type="entry name" value="DNase I-like"/>
    <property type="match status" value="1"/>
</dbReference>
<feature type="domain" description="Endonuclease/exonuclease/phosphatase" evidence="1">
    <location>
        <begin position="4"/>
        <end position="244"/>
    </location>
</feature>
<dbReference type="Pfam" id="PF03372">
    <property type="entry name" value="Exo_endo_phos"/>
    <property type="match status" value="1"/>
</dbReference>
<accession>A0ABX5VL93</accession>
<dbReference type="GO" id="GO:0004519">
    <property type="term" value="F:endonuclease activity"/>
    <property type="evidence" value="ECO:0007669"/>
    <property type="project" value="UniProtKB-KW"/>
</dbReference>
<keyword evidence="2" id="KW-0378">Hydrolase</keyword>
<keyword evidence="2" id="KW-0255">Endonuclease</keyword>